<dbReference type="RefSeq" id="XP_022386962.1">
    <property type="nucleotide sequence ID" value="XM_022535268.1"/>
</dbReference>
<organism evidence="1 2">
    <name type="scientific">Aspergillus bombycis</name>
    <dbReference type="NCBI Taxonomy" id="109264"/>
    <lineage>
        <taxon>Eukaryota</taxon>
        <taxon>Fungi</taxon>
        <taxon>Dikarya</taxon>
        <taxon>Ascomycota</taxon>
        <taxon>Pezizomycotina</taxon>
        <taxon>Eurotiomycetes</taxon>
        <taxon>Eurotiomycetidae</taxon>
        <taxon>Eurotiales</taxon>
        <taxon>Aspergillaceae</taxon>
        <taxon>Aspergillus</taxon>
    </lineage>
</organism>
<protein>
    <recommendedName>
        <fullName evidence="3">Tubby C-terminal-like domain-containing protein</fullName>
    </recommendedName>
</protein>
<dbReference type="GeneID" id="34451529"/>
<sequence length="228" mass="25364">MDSSKYTSDQESFDGSLLNTSSNSRLFHVYHTLLHNDYTVTSDGKEPLFFVDNSCFTPKKPDLTFHAGTDKKAPIVGVSKFLHFSRHIKVGLGDPQSINHVEWEDLVSQNIRCNKYRWQMTVRGASGAERRSFMWKRTHSVAVEGSSATKWSSRNFKLVDEQTDQIVAIFTSTAFKSVKKSGKLQIDSANYGKEFDLMVLITGLSLYEKQRRRDNSHGGGGGGGGGGG</sequence>
<accession>A0A1F7ZVY5</accession>
<evidence type="ECO:0008006" key="3">
    <source>
        <dbReference type="Google" id="ProtNLM"/>
    </source>
</evidence>
<comment type="caution">
    <text evidence="1">The sequence shown here is derived from an EMBL/GenBank/DDBJ whole genome shotgun (WGS) entry which is preliminary data.</text>
</comment>
<evidence type="ECO:0000313" key="2">
    <source>
        <dbReference type="Proteomes" id="UP000179179"/>
    </source>
</evidence>
<dbReference type="AlphaFoldDB" id="A0A1F7ZVY5"/>
<proteinExistence type="predicted"/>
<name>A0A1F7ZVY5_9EURO</name>
<reference evidence="1 2" key="1">
    <citation type="journal article" date="2016" name="Genome Biol. Evol.">
        <title>Draft genome sequence of an aflatoxigenic Aspergillus species, A. bombycis.</title>
        <authorList>
            <person name="Moore G.G."/>
            <person name="Mack B.M."/>
            <person name="Beltz S.B."/>
            <person name="Gilbert M.K."/>
        </authorList>
    </citation>
    <scope>NUCLEOTIDE SEQUENCE [LARGE SCALE GENOMIC DNA]</scope>
    <source>
        <strain evidence="2">NRRL 26010</strain>
    </source>
</reference>
<gene>
    <name evidence="1" type="ORF">ABOM_008139</name>
</gene>
<dbReference type="OrthoDB" id="3431997at2759"/>
<dbReference type="STRING" id="109264.A0A1F7ZVY5"/>
<keyword evidence="2" id="KW-1185">Reference proteome</keyword>
<evidence type="ECO:0000313" key="1">
    <source>
        <dbReference type="EMBL" id="OGM43245.1"/>
    </source>
</evidence>
<dbReference type="Proteomes" id="UP000179179">
    <property type="component" value="Unassembled WGS sequence"/>
</dbReference>
<dbReference type="EMBL" id="LYCR01000074">
    <property type="protein sequence ID" value="OGM43245.1"/>
    <property type="molecule type" value="Genomic_DNA"/>
</dbReference>